<keyword evidence="2" id="KW-1185">Reference proteome</keyword>
<sequence>MSTTYYPSYETLKSTSLQLLASADFLRLHWKLTDDDISRAITVLRDPTDETSAQERFSADHPVSKASVTYPPVSSIPVSVEPLDEYAGKWWEAHDLHADKDDPQFRSCFDADGSVVHSCGQDRPGDEGPKLEIVAPLGHFVNVGQYVGAAHPWLRSLDHQLRLVKGEIGSWTLDPHVLLIVRPSQPSPLRIDGHEGWTPSNVDDHWRTLAKTAKNLLERRARENVPEQRQDA</sequence>
<name>A0A9N8K9T1_9PEZI</name>
<gene>
    <name evidence="1" type="ORF">AWRI4620_LOCUS971</name>
</gene>
<organism evidence="1 2">
    <name type="scientific">Aureobasidium uvarum</name>
    <dbReference type="NCBI Taxonomy" id="2773716"/>
    <lineage>
        <taxon>Eukaryota</taxon>
        <taxon>Fungi</taxon>
        <taxon>Dikarya</taxon>
        <taxon>Ascomycota</taxon>
        <taxon>Pezizomycotina</taxon>
        <taxon>Dothideomycetes</taxon>
        <taxon>Dothideomycetidae</taxon>
        <taxon>Dothideales</taxon>
        <taxon>Saccotheciaceae</taxon>
        <taxon>Aureobasidium</taxon>
    </lineage>
</organism>
<dbReference type="EMBL" id="CAINUL010000001">
    <property type="protein sequence ID" value="CAD0106716.1"/>
    <property type="molecule type" value="Genomic_DNA"/>
</dbReference>
<evidence type="ECO:0000313" key="2">
    <source>
        <dbReference type="Proteomes" id="UP000745764"/>
    </source>
</evidence>
<protein>
    <submittedName>
        <fullName evidence="1">Uncharacterized protein</fullName>
    </submittedName>
</protein>
<evidence type="ECO:0000313" key="1">
    <source>
        <dbReference type="EMBL" id="CAD0106716.1"/>
    </source>
</evidence>
<accession>A0A9N8K9T1</accession>
<comment type="caution">
    <text evidence="1">The sequence shown here is derived from an EMBL/GenBank/DDBJ whole genome shotgun (WGS) entry which is preliminary data.</text>
</comment>
<reference evidence="1" key="1">
    <citation type="submission" date="2020-06" db="EMBL/GenBank/DDBJ databases">
        <authorList>
            <person name="Onetto C."/>
        </authorList>
    </citation>
    <scope>NUCLEOTIDE SEQUENCE</scope>
</reference>
<dbReference type="Proteomes" id="UP000745764">
    <property type="component" value="Unassembled WGS sequence"/>
</dbReference>
<proteinExistence type="predicted"/>
<dbReference type="AlphaFoldDB" id="A0A9N8K9T1"/>